<dbReference type="InterPro" id="IPR013087">
    <property type="entry name" value="Znf_C2H2_type"/>
</dbReference>
<feature type="domain" description="C2H2-type" evidence="7">
    <location>
        <begin position="135"/>
        <end position="163"/>
    </location>
</feature>
<dbReference type="GeneID" id="115886957"/>
<evidence type="ECO:0000256" key="4">
    <source>
        <dbReference type="ARBA" id="ARBA00022833"/>
    </source>
</evidence>
<keyword evidence="1" id="KW-0479">Metal-binding</keyword>
<organism evidence="8 9">
    <name type="scientific">Sitophilus oryzae</name>
    <name type="common">Rice weevil</name>
    <name type="synonym">Curculio oryzae</name>
    <dbReference type="NCBI Taxonomy" id="7048"/>
    <lineage>
        <taxon>Eukaryota</taxon>
        <taxon>Metazoa</taxon>
        <taxon>Ecdysozoa</taxon>
        <taxon>Arthropoda</taxon>
        <taxon>Hexapoda</taxon>
        <taxon>Insecta</taxon>
        <taxon>Pterygota</taxon>
        <taxon>Neoptera</taxon>
        <taxon>Endopterygota</taxon>
        <taxon>Coleoptera</taxon>
        <taxon>Polyphaga</taxon>
        <taxon>Cucujiformia</taxon>
        <taxon>Curculionidae</taxon>
        <taxon>Dryophthorinae</taxon>
        <taxon>Sitophilus</taxon>
    </lineage>
</organism>
<evidence type="ECO:0000256" key="2">
    <source>
        <dbReference type="ARBA" id="ARBA00022737"/>
    </source>
</evidence>
<keyword evidence="3 5" id="KW-0863">Zinc-finger</keyword>
<dbReference type="GO" id="GO:0000981">
    <property type="term" value="F:DNA-binding transcription factor activity, RNA polymerase II-specific"/>
    <property type="evidence" value="ECO:0007669"/>
    <property type="project" value="TreeGrafter"/>
</dbReference>
<reference evidence="9" key="1">
    <citation type="submission" date="2025-08" db="UniProtKB">
        <authorList>
            <consortium name="RefSeq"/>
        </authorList>
    </citation>
    <scope>IDENTIFICATION</scope>
    <source>
        <tissue evidence="9">Gonads</tissue>
    </source>
</reference>
<feature type="domain" description="C2H2-type" evidence="7">
    <location>
        <begin position="65"/>
        <end position="93"/>
    </location>
</feature>
<accession>A0A6J2YGY1</accession>
<dbReference type="GO" id="GO:0008270">
    <property type="term" value="F:zinc ion binding"/>
    <property type="evidence" value="ECO:0007669"/>
    <property type="project" value="UniProtKB-KW"/>
</dbReference>
<dbReference type="AlphaFoldDB" id="A0A6J2YGY1"/>
<dbReference type="SUPFAM" id="SSF57667">
    <property type="entry name" value="beta-beta-alpha zinc fingers"/>
    <property type="match status" value="3"/>
</dbReference>
<dbReference type="PROSITE" id="PS50157">
    <property type="entry name" value="ZINC_FINGER_C2H2_2"/>
    <property type="match status" value="5"/>
</dbReference>
<feature type="compositionally biased region" description="Basic and acidic residues" evidence="6">
    <location>
        <begin position="10"/>
        <end position="23"/>
    </location>
</feature>
<evidence type="ECO:0000313" key="8">
    <source>
        <dbReference type="Proteomes" id="UP000504635"/>
    </source>
</evidence>
<feature type="domain" description="C2H2-type" evidence="7">
    <location>
        <begin position="171"/>
        <end position="198"/>
    </location>
</feature>
<gene>
    <name evidence="9" type="primary">LOC115886957</name>
</gene>
<feature type="domain" description="C2H2-type" evidence="7">
    <location>
        <begin position="202"/>
        <end position="228"/>
    </location>
</feature>
<dbReference type="RefSeq" id="XP_030762145.1">
    <property type="nucleotide sequence ID" value="XM_030906285.1"/>
</dbReference>
<keyword evidence="2" id="KW-0677">Repeat</keyword>
<feature type="region of interest" description="Disordered" evidence="6">
    <location>
        <begin position="1"/>
        <end position="23"/>
    </location>
</feature>
<dbReference type="SMART" id="SM00355">
    <property type="entry name" value="ZnF_C2H2"/>
    <property type="match status" value="6"/>
</dbReference>
<dbReference type="PROSITE" id="PS00028">
    <property type="entry name" value="ZINC_FINGER_C2H2_1"/>
    <property type="match status" value="3"/>
</dbReference>
<evidence type="ECO:0000256" key="6">
    <source>
        <dbReference type="SAM" id="MobiDB-lite"/>
    </source>
</evidence>
<evidence type="ECO:0000259" key="7">
    <source>
        <dbReference type="PROSITE" id="PS50157"/>
    </source>
</evidence>
<dbReference type="Pfam" id="PF00096">
    <property type="entry name" value="zf-C2H2"/>
    <property type="match status" value="3"/>
</dbReference>
<keyword evidence="8" id="KW-1185">Reference proteome</keyword>
<dbReference type="Proteomes" id="UP000504635">
    <property type="component" value="Unplaced"/>
</dbReference>
<evidence type="ECO:0000256" key="3">
    <source>
        <dbReference type="ARBA" id="ARBA00022771"/>
    </source>
</evidence>
<proteinExistence type="predicted"/>
<evidence type="ECO:0000313" key="9">
    <source>
        <dbReference type="RefSeq" id="XP_030762145.1"/>
    </source>
</evidence>
<evidence type="ECO:0000256" key="5">
    <source>
        <dbReference type="PROSITE-ProRule" id="PRU00042"/>
    </source>
</evidence>
<name>A0A6J2YGY1_SITOR</name>
<dbReference type="InParanoid" id="A0A6J2YGY1"/>
<protein>
    <submittedName>
        <fullName evidence="9">GDNF-inducible zinc finger protein 1-like</fullName>
    </submittedName>
</protein>
<dbReference type="KEGG" id="soy:115886957"/>
<keyword evidence="4" id="KW-0862">Zinc</keyword>
<dbReference type="PANTHER" id="PTHR24409">
    <property type="entry name" value="ZINC FINGER PROTEIN 142"/>
    <property type="match status" value="1"/>
</dbReference>
<sequence>MSKLGLKHHLQNDHVDSRSKEVRSKKFDGRKKVYICTLCDFQTIFRKSLDKHQQIHLPPGERQQFPCAHCDKKYTSKTNVQHHLQNNHIDSRAKELNKLQKKVYRCSTCSYQARDMSGLRQHNLVHLAPEERQMFACAHCEKKYTLKRNLRRHLTDDHTDTRMKESQKNVHRCSTCSYQTRDISTLRQHEKLHLAPEERQMFVCTQCDKKFSRKYDLKRHLKRRIHSR</sequence>
<dbReference type="Gene3D" id="3.30.160.60">
    <property type="entry name" value="Classic Zinc Finger"/>
    <property type="match status" value="3"/>
</dbReference>
<dbReference type="PANTHER" id="PTHR24409:SF295">
    <property type="entry name" value="AZ2-RELATED"/>
    <property type="match status" value="1"/>
</dbReference>
<dbReference type="GO" id="GO:0000977">
    <property type="term" value="F:RNA polymerase II transcription regulatory region sequence-specific DNA binding"/>
    <property type="evidence" value="ECO:0007669"/>
    <property type="project" value="TreeGrafter"/>
</dbReference>
<evidence type="ECO:0000256" key="1">
    <source>
        <dbReference type="ARBA" id="ARBA00022723"/>
    </source>
</evidence>
<dbReference type="FunFam" id="3.30.160.60:FF:000100">
    <property type="entry name" value="Zinc finger 45-like"/>
    <property type="match status" value="1"/>
</dbReference>
<dbReference type="OrthoDB" id="3561125at2759"/>
<dbReference type="InterPro" id="IPR036236">
    <property type="entry name" value="Znf_C2H2_sf"/>
</dbReference>
<dbReference type="GO" id="GO:0005634">
    <property type="term" value="C:nucleus"/>
    <property type="evidence" value="ECO:0007669"/>
    <property type="project" value="TreeGrafter"/>
</dbReference>
<feature type="domain" description="C2H2-type" evidence="7">
    <location>
        <begin position="104"/>
        <end position="131"/>
    </location>
</feature>